<reference evidence="2 3" key="1">
    <citation type="submission" date="2020-08" db="EMBL/GenBank/DDBJ databases">
        <title>Genome sequence of Sphingomonas daechungensis KACC 18115T.</title>
        <authorList>
            <person name="Hyun D.-W."/>
            <person name="Bae J.-W."/>
        </authorList>
    </citation>
    <scope>NUCLEOTIDE SEQUENCE [LARGE SCALE GENOMIC DNA]</scope>
    <source>
        <strain evidence="2 3">KACC 18115</strain>
    </source>
</reference>
<dbReference type="EMBL" id="CP060780">
    <property type="protein sequence ID" value="QNP43438.1"/>
    <property type="molecule type" value="Genomic_DNA"/>
</dbReference>
<protein>
    <submittedName>
        <fullName evidence="2">Uncharacterized protein</fullName>
    </submittedName>
</protein>
<gene>
    <name evidence="2" type="ORF">H9L15_00985</name>
</gene>
<organism evidence="2 3">
    <name type="scientific">Sphingomonas daechungensis</name>
    <dbReference type="NCBI Taxonomy" id="1176646"/>
    <lineage>
        <taxon>Bacteria</taxon>
        <taxon>Pseudomonadati</taxon>
        <taxon>Pseudomonadota</taxon>
        <taxon>Alphaproteobacteria</taxon>
        <taxon>Sphingomonadales</taxon>
        <taxon>Sphingomonadaceae</taxon>
        <taxon>Sphingomonas</taxon>
    </lineage>
</organism>
<proteinExistence type="predicted"/>
<dbReference type="RefSeq" id="WP_187714868.1">
    <property type="nucleotide sequence ID" value="NZ_BAABJC010000001.1"/>
</dbReference>
<evidence type="ECO:0000313" key="3">
    <source>
        <dbReference type="Proteomes" id="UP000516134"/>
    </source>
</evidence>
<sequence>MLAFDRSEFGIKKPARLVRGAGRMKPCLDGYQPVTPRMRVVIIVVIIIIVRWACKTAALSSASAAVEVTLFCIGSQKCTDDAPPSTRKEDIAGNSNVQ</sequence>
<evidence type="ECO:0000313" key="2">
    <source>
        <dbReference type="EMBL" id="QNP43438.1"/>
    </source>
</evidence>
<evidence type="ECO:0000256" key="1">
    <source>
        <dbReference type="SAM" id="MobiDB-lite"/>
    </source>
</evidence>
<keyword evidence="3" id="KW-1185">Reference proteome</keyword>
<feature type="region of interest" description="Disordered" evidence="1">
    <location>
        <begin position="78"/>
        <end position="98"/>
    </location>
</feature>
<accession>A0ABX6T2I2</accession>
<dbReference type="Proteomes" id="UP000516134">
    <property type="component" value="Chromosome"/>
</dbReference>
<name>A0ABX6T2I2_9SPHN</name>